<name>A0ABP1BF26_9BRYO</name>
<sequence length="103" mass="11873">MYAFAPIIAIIVETVVKLEARDLVICQQRQLLVLANNICNMFKVRHIDDEVDNAFDDLSIIDYVRRDDSFMLLATLHEYVDNLGTHTQAHWLAINTNEKTIVL</sequence>
<proteinExistence type="predicted"/>
<gene>
    <name evidence="1" type="ORF">CSSPJE1EN2_LOCUS16443</name>
</gene>
<organism evidence="1 2">
    <name type="scientific">Sphagnum jensenii</name>
    <dbReference type="NCBI Taxonomy" id="128206"/>
    <lineage>
        <taxon>Eukaryota</taxon>
        <taxon>Viridiplantae</taxon>
        <taxon>Streptophyta</taxon>
        <taxon>Embryophyta</taxon>
        <taxon>Bryophyta</taxon>
        <taxon>Sphagnophytina</taxon>
        <taxon>Sphagnopsida</taxon>
        <taxon>Sphagnales</taxon>
        <taxon>Sphagnaceae</taxon>
        <taxon>Sphagnum</taxon>
    </lineage>
</organism>
<evidence type="ECO:0000313" key="2">
    <source>
        <dbReference type="Proteomes" id="UP001497522"/>
    </source>
</evidence>
<evidence type="ECO:0000313" key="1">
    <source>
        <dbReference type="EMBL" id="CAK9874002.1"/>
    </source>
</evidence>
<protein>
    <submittedName>
        <fullName evidence="1">Uncharacterized protein</fullName>
    </submittedName>
</protein>
<keyword evidence="2" id="KW-1185">Reference proteome</keyword>
<dbReference type="Proteomes" id="UP001497522">
    <property type="component" value="Chromosome 4"/>
</dbReference>
<accession>A0ABP1BF26</accession>
<dbReference type="EMBL" id="OZ023705">
    <property type="protein sequence ID" value="CAK9874002.1"/>
    <property type="molecule type" value="Genomic_DNA"/>
</dbReference>
<reference evidence="1" key="1">
    <citation type="submission" date="2024-03" db="EMBL/GenBank/DDBJ databases">
        <authorList>
            <consortium name="ELIXIR-Norway"/>
            <consortium name="Elixir Norway"/>
        </authorList>
    </citation>
    <scope>NUCLEOTIDE SEQUENCE</scope>
</reference>